<evidence type="ECO:0000256" key="7">
    <source>
        <dbReference type="ARBA" id="ARBA00024033"/>
    </source>
</evidence>
<reference evidence="9 10" key="1">
    <citation type="submission" date="2018-03" db="EMBL/GenBank/DDBJ databases">
        <title>Characteristics and genome of n-alkane degrading marine bacteria Gordonia iterans isolated from crude oil contaminated in Tae-an, South Korea.</title>
        <authorList>
            <person name="Lee S.-S."/>
            <person name="Kim H."/>
        </authorList>
    </citation>
    <scope>NUCLEOTIDE SEQUENCE [LARGE SCALE GENOMIC DNA]</scope>
    <source>
        <strain evidence="9 10">Co17</strain>
    </source>
</reference>
<gene>
    <name evidence="9" type="ORF">C6V83_15795</name>
</gene>
<dbReference type="GO" id="GO:0005886">
    <property type="term" value="C:plasma membrane"/>
    <property type="evidence" value="ECO:0007669"/>
    <property type="project" value="UniProtKB-SubCell"/>
</dbReference>
<dbReference type="KEGG" id="git:C6V83_15795"/>
<keyword evidence="4 8" id="KW-0812">Transmembrane</keyword>
<feature type="transmembrane region" description="Helical" evidence="8">
    <location>
        <begin position="110"/>
        <end position="126"/>
    </location>
</feature>
<evidence type="ECO:0000256" key="5">
    <source>
        <dbReference type="ARBA" id="ARBA00022989"/>
    </source>
</evidence>
<keyword evidence="5 8" id="KW-1133">Transmembrane helix</keyword>
<comment type="similarity">
    <text evidence="7">Belongs to the glycosyltransferase 87 family.</text>
</comment>
<evidence type="ECO:0000256" key="3">
    <source>
        <dbReference type="ARBA" id="ARBA00022679"/>
    </source>
</evidence>
<feature type="transmembrane region" description="Helical" evidence="8">
    <location>
        <begin position="249"/>
        <end position="267"/>
    </location>
</feature>
<feature type="transmembrane region" description="Helical" evidence="8">
    <location>
        <begin position="353"/>
        <end position="378"/>
    </location>
</feature>
<dbReference type="InterPro" id="IPR018584">
    <property type="entry name" value="GT87"/>
</dbReference>
<evidence type="ECO:0000256" key="4">
    <source>
        <dbReference type="ARBA" id="ARBA00022692"/>
    </source>
</evidence>
<evidence type="ECO:0000256" key="6">
    <source>
        <dbReference type="ARBA" id="ARBA00023136"/>
    </source>
</evidence>
<feature type="transmembrane region" description="Helical" evidence="8">
    <location>
        <begin position="158"/>
        <end position="180"/>
    </location>
</feature>
<comment type="subcellular location">
    <subcellularLocation>
        <location evidence="1">Cell membrane</location>
        <topology evidence="1">Multi-pass membrane protein</topology>
    </subcellularLocation>
</comment>
<dbReference type="GO" id="GO:0016758">
    <property type="term" value="F:hexosyltransferase activity"/>
    <property type="evidence" value="ECO:0007669"/>
    <property type="project" value="InterPro"/>
</dbReference>
<keyword evidence="10" id="KW-1185">Reference proteome</keyword>
<accession>A0A2S0KKY4</accession>
<feature type="transmembrane region" description="Helical" evidence="8">
    <location>
        <begin position="322"/>
        <end position="341"/>
    </location>
</feature>
<keyword evidence="2" id="KW-1003">Cell membrane</keyword>
<organism evidence="9 10">
    <name type="scientific">Gordonia iterans</name>
    <dbReference type="NCBI Taxonomy" id="1004901"/>
    <lineage>
        <taxon>Bacteria</taxon>
        <taxon>Bacillati</taxon>
        <taxon>Actinomycetota</taxon>
        <taxon>Actinomycetes</taxon>
        <taxon>Mycobacteriales</taxon>
        <taxon>Gordoniaceae</taxon>
        <taxon>Gordonia</taxon>
    </lineage>
</organism>
<evidence type="ECO:0000313" key="9">
    <source>
        <dbReference type="EMBL" id="AVM02316.1"/>
    </source>
</evidence>
<sequence>MVLAAMALTLSTAVGLMLGVWKGYLDLMVYRLGAQTWLDGGDLYGPLPPIGDIYLPFTYPPLAAIAFAPLAILPAGAASTVMFGLSLAAIGLTVWLVLDRVAPALDRGRRLALVLVIVALAEYLEPVRETLSFGQVNALLMAAVAYDVLNRRQRWPRGVLIGIAISIKLTPAGFLLLFLLRRDWRAFATTILAALASIVVAWAVTPSDSRQYWFSTLAETGRIGAPYFAGNQSLKGLAFRAGLGETAATALWLALSVIAVALAAIWMRRLLADGDVLTALLVNAAAILLVSPVSWTHHWVWAVPALVVAVAALAHRNRGPGFAAAVAFAVVLFYVGPHWLLPSRKDRELDWGWWQQLIGGLYPLFTFGVLIAGATWALRSAPAAPRAGEAATAAA</sequence>
<feature type="transmembrane region" description="Helical" evidence="8">
    <location>
        <begin position="186"/>
        <end position="205"/>
    </location>
</feature>
<dbReference type="Proteomes" id="UP000239814">
    <property type="component" value="Chromosome"/>
</dbReference>
<dbReference type="EMBL" id="CP027433">
    <property type="protein sequence ID" value="AVM02316.1"/>
    <property type="molecule type" value="Genomic_DNA"/>
</dbReference>
<feature type="transmembrane region" description="Helical" evidence="8">
    <location>
        <begin position="65"/>
        <end position="98"/>
    </location>
</feature>
<feature type="transmembrane region" description="Helical" evidence="8">
    <location>
        <begin position="274"/>
        <end position="293"/>
    </location>
</feature>
<dbReference type="OrthoDB" id="9774600at2"/>
<proteinExistence type="inferred from homology"/>
<evidence type="ECO:0000256" key="8">
    <source>
        <dbReference type="SAM" id="Phobius"/>
    </source>
</evidence>
<evidence type="ECO:0000256" key="1">
    <source>
        <dbReference type="ARBA" id="ARBA00004651"/>
    </source>
</evidence>
<protein>
    <submittedName>
        <fullName evidence="9">Glycosyltransferase</fullName>
    </submittedName>
</protein>
<evidence type="ECO:0000313" key="10">
    <source>
        <dbReference type="Proteomes" id="UP000239814"/>
    </source>
</evidence>
<feature type="transmembrane region" description="Helical" evidence="8">
    <location>
        <begin position="299"/>
        <end position="315"/>
    </location>
</feature>
<keyword evidence="3 9" id="KW-0808">Transferase</keyword>
<name>A0A2S0KKY4_9ACTN</name>
<dbReference type="Pfam" id="PF09594">
    <property type="entry name" value="GT87"/>
    <property type="match status" value="1"/>
</dbReference>
<dbReference type="AlphaFoldDB" id="A0A2S0KKY4"/>
<evidence type="ECO:0000256" key="2">
    <source>
        <dbReference type="ARBA" id="ARBA00022475"/>
    </source>
</evidence>
<keyword evidence="6 8" id="KW-0472">Membrane</keyword>